<evidence type="ECO:0000313" key="3">
    <source>
        <dbReference type="EMBL" id="NRN67719.1"/>
    </source>
</evidence>
<feature type="domain" description="CHAD" evidence="2">
    <location>
        <begin position="22"/>
        <end position="302"/>
    </location>
</feature>
<dbReference type="InterPro" id="IPR038186">
    <property type="entry name" value="CHAD_dom_sf"/>
</dbReference>
<accession>A0ABX2F8N9</accession>
<protein>
    <submittedName>
        <fullName evidence="3">Metal-chelation protein CHAD</fullName>
    </submittedName>
</protein>
<keyword evidence="4" id="KW-1185">Reference proteome</keyword>
<evidence type="ECO:0000256" key="1">
    <source>
        <dbReference type="SAM" id="MobiDB-lite"/>
    </source>
</evidence>
<dbReference type="PANTHER" id="PTHR39339:SF1">
    <property type="entry name" value="CHAD DOMAIN-CONTAINING PROTEIN"/>
    <property type="match status" value="1"/>
</dbReference>
<sequence>MTTSLTPVDLGLTPEPITARRKDPPAVHVRVRLDSQLRALLAHEAGTKSGVDPEDLHQMRVTIRRLRAAVNADGAGLGDAASPLQLELKWLGNVLGPVRDLDVQLDRLRTEAAGFEDTERAAVERLLGGLIKQRRAARRRMLAAMRTQRYSDLLTALAAATASAPSAEAPVGTDGSTPAVVSVIYKPYRKLFKAVEALGEDPPDDDLHALRIKGKRLRYAAELVGAAGREPVKNLIKATKAFQEVLGEHQDAAVAEETIRRLLADHEDPEVTFVAGRLVEREHARRLAYRSQWREKWDAVAAFAPEFHRKAT</sequence>
<comment type="caution">
    <text evidence="3">The sequence shown here is derived from an EMBL/GenBank/DDBJ whole genome shotgun (WGS) entry which is preliminary data.</text>
</comment>
<dbReference type="PROSITE" id="PS51708">
    <property type="entry name" value="CHAD"/>
    <property type="match status" value="1"/>
</dbReference>
<dbReference type="Gene3D" id="1.40.20.10">
    <property type="entry name" value="CHAD domain"/>
    <property type="match status" value="1"/>
</dbReference>
<dbReference type="InterPro" id="IPR007899">
    <property type="entry name" value="CHAD_dom"/>
</dbReference>
<evidence type="ECO:0000259" key="2">
    <source>
        <dbReference type="PROSITE" id="PS51708"/>
    </source>
</evidence>
<evidence type="ECO:0000313" key="4">
    <source>
        <dbReference type="Proteomes" id="UP000763557"/>
    </source>
</evidence>
<dbReference type="PANTHER" id="PTHR39339">
    <property type="entry name" value="SLR1444 PROTEIN"/>
    <property type="match status" value="1"/>
</dbReference>
<dbReference type="SMART" id="SM00880">
    <property type="entry name" value="CHAD"/>
    <property type="match status" value="1"/>
</dbReference>
<dbReference type="Proteomes" id="UP000763557">
    <property type="component" value="Unassembled WGS sequence"/>
</dbReference>
<gene>
    <name evidence="3" type="ORF">GC106_49590</name>
</gene>
<organism evidence="3 4">
    <name type="scientific">Kibdelosporangium persicum</name>
    <dbReference type="NCBI Taxonomy" id="2698649"/>
    <lineage>
        <taxon>Bacteria</taxon>
        <taxon>Bacillati</taxon>
        <taxon>Actinomycetota</taxon>
        <taxon>Actinomycetes</taxon>
        <taxon>Pseudonocardiales</taxon>
        <taxon>Pseudonocardiaceae</taxon>
        <taxon>Kibdelosporangium</taxon>
    </lineage>
</organism>
<name>A0ABX2F8N9_9PSEU</name>
<dbReference type="RefSeq" id="WP_173136025.1">
    <property type="nucleotide sequence ID" value="NZ_CBCSGW010000044.1"/>
</dbReference>
<dbReference type="EMBL" id="JAAATY010000016">
    <property type="protein sequence ID" value="NRN67719.1"/>
    <property type="molecule type" value="Genomic_DNA"/>
</dbReference>
<dbReference type="Pfam" id="PF05235">
    <property type="entry name" value="CHAD"/>
    <property type="match status" value="1"/>
</dbReference>
<feature type="region of interest" description="Disordered" evidence="1">
    <location>
        <begin position="1"/>
        <end position="22"/>
    </location>
</feature>
<proteinExistence type="predicted"/>
<reference evidence="3 4" key="1">
    <citation type="submission" date="2020-01" db="EMBL/GenBank/DDBJ databases">
        <title>Kibdelosporangium persica a novel Actinomycetes from a hot desert in Iran.</title>
        <authorList>
            <person name="Safaei N."/>
            <person name="Zaburannyi N."/>
            <person name="Mueller R."/>
            <person name="Wink J."/>
        </authorList>
    </citation>
    <scope>NUCLEOTIDE SEQUENCE [LARGE SCALE GENOMIC DNA]</scope>
    <source>
        <strain evidence="3 4">4NS15</strain>
    </source>
</reference>